<sequence length="265" mass="28771">MQLLLLLMAFLLPPGLGEPFLSEEIIGGHEAKPHSRPYMAFVQFLDEKSCKRCGGVLIQKDFVLTAAHCRGSSINVTLGAHNIKQQERTQQVIQVKRAIHHPDYNPKTFSNDIMLLQLERKAKQTSAVKPLTLPKAKAQVKPGEVCSLAGWGKVALGTPATTLQEVELTVQEDRVCESLNPRNYSRATQICVGDPRKVKTGFKVSFPASKHTDPGGVGRAEAISSAENFGCLVLESNVLLFFSLSGSGSISHPTAVLSPEFPGEN</sequence>
<dbReference type="InterPro" id="IPR001254">
    <property type="entry name" value="Trypsin_dom"/>
</dbReference>
<dbReference type="Proteomes" id="UP000314981">
    <property type="component" value="Chromosome 21"/>
</dbReference>
<feature type="chain" id="PRO_5044611113" description="Peptidase S1 domain-containing protein" evidence="2">
    <location>
        <begin position="18"/>
        <end position="265"/>
    </location>
</feature>
<proteinExistence type="predicted"/>
<dbReference type="SUPFAM" id="SSF50494">
    <property type="entry name" value="Trypsin-like serine proteases"/>
    <property type="match status" value="1"/>
</dbReference>
<accession>A0A4W2EJ52</accession>
<dbReference type="PROSITE" id="PS00134">
    <property type="entry name" value="TRYPSIN_HIS"/>
    <property type="match status" value="1"/>
</dbReference>
<keyword evidence="6" id="KW-1185">Reference proteome</keyword>
<dbReference type="FunFam" id="2.40.10.10:FF:000005">
    <property type="entry name" value="Serine protease 37"/>
    <property type="match status" value="1"/>
</dbReference>
<evidence type="ECO:0000313" key="5">
    <source>
        <dbReference type="Ensembl" id="ENSBIXP00005045337.1"/>
    </source>
</evidence>
<evidence type="ECO:0000259" key="3">
    <source>
        <dbReference type="PROSITE" id="PS50240"/>
    </source>
</evidence>
<dbReference type="AlphaFoldDB" id="A0A4W2EJ52"/>
<protein>
    <recommendedName>
        <fullName evidence="3">Peptidase S1 domain-containing protein</fullName>
    </recommendedName>
</protein>
<organism evidence="4 6">
    <name type="scientific">Bos indicus x Bos taurus</name>
    <name type="common">Hybrid cattle</name>
    <dbReference type="NCBI Taxonomy" id="30522"/>
    <lineage>
        <taxon>Eukaryota</taxon>
        <taxon>Metazoa</taxon>
        <taxon>Chordata</taxon>
        <taxon>Craniata</taxon>
        <taxon>Vertebrata</taxon>
        <taxon>Euteleostomi</taxon>
        <taxon>Mammalia</taxon>
        <taxon>Eutheria</taxon>
        <taxon>Laurasiatheria</taxon>
        <taxon>Artiodactyla</taxon>
        <taxon>Ruminantia</taxon>
        <taxon>Pecora</taxon>
        <taxon>Bovidae</taxon>
        <taxon>Bovinae</taxon>
        <taxon>Bos</taxon>
    </lineage>
</organism>
<dbReference type="InterPro" id="IPR009003">
    <property type="entry name" value="Peptidase_S1_PA"/>
</dbReference>
<evidence type="ECO:0000313" key="4">
    <source>
        <dbReference type="Ensembl" id="ENSBIXP00000033052.1"/>
    </source>
</evidence>
<dbReference type="PROSITE" id="PS50240">
    <property type="entry name" value="TRYPSIN_DOM"/>
    <property type="match status" value="1"/>
</dbReference>
<keyword evidence="2" id="KW-0732">Signal</keyword>
<dbReference type="CDD" id="cd00190">
    <property type="entry name" value="Tryp_SPc"/>
    <property type="match status" value="1"/>
</dbReference>
<dbReference type="Gene3D" id="2.40.10.10">
    <property type="entry name" value="Trypsin-like serine proteases"/>
    <property type="match status" value="2"/>
</dbReference>
<dbReference type="GO" id="GO:0005737">
    <property type="term" value="C:cytoplasm"/>
    <property type="evidence" value="ECO:0007669"/>
    <property type="project" value="TreeGrafter"/>
</dbReference>
<dbReference type="Ensembl" id="ENSBIXT00000018922.1">
    <property type="protein sequence ID" value="ENSBIXP00000033052.1"/>
    <property type="gene ID" value="ENSBIXG00000015741.1"/>
</dbReference>
<evidence type="ECO:0000256" key="2">
    <source>
        <dbReference type="SAM" id="SignalP"/>
    </source>
</evidence>
<dbReference type="Proteomes" id="UP000429181">
    <property type="component" value="Chromosome 21"/>
</dbReference>
<dbReference type="PANTHER" id="PTHR24271">
    <property type="entry name" value="KALLIKREIN-RELATED"/>
    <property type="match status" value="1"/>
</dbReference>
<keyword evidence="1" id="KW-1015">Disulfide bond</keyword>
<gene>
    <name evidence="5" type="primary">LOC113879918</name>
</gene>
<dbReference type="PANTHER" id="PTHR24271:SF70">
    <property type="entry name" value="GRANZYME H"/>
    <property type="match status" value="1"/>
</dbReference>
<evidence type="ECO:0000256" key="1">
    <source>
        <dbReference type="ARBA" id="ARBA00023157"/>
    </source>
</evidence>
<dbReference type="InterPro" id="IPR043504">
    <property type="entry name" value="Peptidase_S1_PA_chymotrypsin"/>
</dbReference>
<evidence type="ECO:0000313" key="6">
    <source>
        <dbReference type="Proteomes" id="UP000314981"/>
    </source>
</evidence>
<dbReference type="GO" id="GO:0004252">
    <property type="term" value="F:serine-type endopeptidase activity"/>
    <property type="evidence" value="ECO:0007669"/>
    <property type="project" value="InterPro"/>
</dbReference>
<feature type="signal peptide" evidence="2">
    <location>
        <begin position="1"/>
        <end position="17"/>
    </location>
</feature>
<reference evidence="6 7" key="1">
    <citation type="submission" date="2018-11" db="EMBL/GenBank/DDBJ databases">
        <title>Haplotype-resolved cattle genomes.</title>
        <authorList>
            <person name="Low W.Y."/>
            <person name="Tearle R."/>
            <person name="Bickhart D.M."/>
            <person name="Rosen B.D."/>
            <person name="Koren S."/>
            <person name="Rhie A."/>
            <person name="Hiendleder S."/>
            <person name="Phillippy A.M."/>
            <person name="Smith T.P.L."/>
            <person name="Williams J.L."/>
        </authorList>
    </citation>
    <scope>NUCLEOTIDE SEQUENCE [LARGE SCALE GENOMIC DNA]</scope>
</reference>
<feature type="domain" description="Peptidase S1" evidence="3">
    <location>
        <begin position="25"/>
        <end position="265"/>
    </location>
</feature>
<dbReference type="GO" id="GO:0006508">
    <property type="term" value="P:proteolysis"/>
    <property type="evidence" value="ECO:0007669"/>
    <property type="project" value="InterPro"/>
</dbReference>
<dbReference type="InterPro" id="IPR018114">
    <property type="entry name" value="TRYPSIN_HIS"/>
</dbReference>
<dbReference type="Ensembl" id="ENSBIXT00005043538.1">
    <property type="protein sequence ID" value="ENSBIXP00005045337.1"/>
    <property type="gene ID" value="ENSBIXG00005001958.1"/>
</dbReference>
<dbReference type="SMART" id="SM00020">
    <property type="entry name" value="Tryp_SPc"/>
    <property type="match status" value="1"/>
</dbReference>
<name>A0A4W2EJ52_BOBOX</name>
<dbReference type="Pfam" id="PF00089">
    <property type="entry name" value="Trypsin"/>
    <property type="match status" value="1"/>
</dbReference>
<evidence type="ECO:0000313" key="7">
    <source>
        <dbReference type="Proteomes" id="UP000429181"/>
    </source>
</evidence>
<dbReference type="GeneTree" id="ENSGT01030000234551"/>
<reference evidence="4" key="2">
    <citation type="submission" date="2025-05" db="UniProtKB">
        <authorList>
            <consortium name="Ensembl"/>
        </authorList>
    </citation>
    <scope>IDENTIFICATION</scope>
</reference>
<dbReference type="PRINTS" id="PR00722">
    <property type="entry name" value="CHYMOTRYPSIN"/>
</dbReference>
<dbReference type="InterPro" id="IPR001314">
    <property type="entry name" value="Peptidase_S1A"/>
</dbReference>